<protein>
    <submittedName>
        <fullName evidence="9">Uncharacterized protein</fullName>
    </submittedName>
</protein>
<keyword evidence="3" id="KW-0645">Protease</keyword>
<keyword evidence="5" id="KW-0378">Hydrolase</keyword>
<feature type="transmembrane region" description="Helical" evidence="8">
    <location>
        <begin position="44"/>
        <end position="66"/>
    </location>
</feature>
<evidence type="ECO:0000256" key="4">
    <source>
        <dbReference type="ARBA" id="ARBA00022692"/>
    </source>
</evidence>
<feature type="transmembrane region" description="Helical" evidence="8">
    <location>
        <begin position="103"/>
        <end position="127"/>
    </location>
</feature>
<accession>A6DLR9</accession>
<reference evidence="9 10" key="1">
    <citation type="journal article" date="2010" name="J. Bacteriol.">
        <title>Genome sequence of Lentisphaera araneosa HTCC2155T, the type species of the order Lentisphaerales in the phylum Lentisphaerae.</title>
        <authorList>
            <person name="Thrash J.C."/>
            <person name="Cho J.C."/>
            <person name="Vergin K.L."/>
            <person name="Morris R.M."/>
            <person name="Giovannoni S.J."/>
        </authorList>
    </citation>
    <scope>NUCLEOTIDE SEQUENCE [LARGE SCALE GENOMIC DNA]</scope>
    <source>
        <strain evidence="9 10">HTCC2155</strain>
    </source>
</reference>
<keyword evidence="7 8" id="KW-0472">Membrane</keyword>
<comment type="subcellular location">
    <subcellularLocation>
        <location evidence="1">Cell membrane</location>
        <topology evidence="1">Multi-pass membrane protein</topology>
    </subcellularLocation>
</comment>
<organism evidence="9 10">
    <name type="scientific">Lentisphaera araneosa HTCC2155</name>
    <dbReference type="NCBI Taxonomy" id="313628"/>
    <lineage>
        <taxon>Bacteria</taxon>
        <taxon>Pseudomonadati</taxon>
        <taxon>Lentisphaerota</taxon>
        <taxon>Lentisphaeria</taxon>
        <taxon>Lentisphaerales</taxon>
        <taxon>Lentisphaeraceae</taxon>
        <taxon>Lentisphaera</taxon>
    </lineage>
</organism>
<dbReference type="InterPro" id="IPR026392">
    <property type="entry name" value="Exo/Archaeosortase_dom"/>
</dbReference>
<name>A6DLR9_9BACT</name>
<feature type="transmembrane region" description="Helical" evidence="8">
    <location>
        <begin position="139"/>
        <end position="157"/>
    </location>
</feature>
<feature type="transmembrane region" description="Helical" evidence="8">
    <location>
        <begin position="219"/>
        <end position="243"/>
    </location>
</feature>
<dbReference type="GO" id="GO:0006508">
    <property type="term" value="P:proteolysis"/>
    <property type="evidence" value="ECO:0007669"/>
    <property type="project" value="UniProtKB-KW"/>
</dbReference>
<evidence type="ECO:0000313" key="10">
    <source>
        <dbReference type="Proteomes" id="UP000004947"/>
    </source>
</evidence>
<feature type="transmembrane region" description="Helical" evidence="8">
    <location>
        <begin position="72"/>
        <end position="91"/>
    </location>
</feature>
<evidence type="ECO:0000313" key="9">
    <source>
        <dbReference type="EMBL" id="EDM27524.1"/>
    </source>
</evidence>
<feature type="transmembrane region" description="Helical" evidence="8">
    <location>
        <begin position="310"/>
        <end position="334"/>
    </location>
</feature>
<dbReference type="NCBIfam" id="TIGR04178">
    <property type="entry name" value="exo_archaeo"/>
    <property type="match status" value="1"/>
</dbReference>
<dbReference type="AlphaFoldDB" id="A6DLR9"/>
<feature type="transmembrane region" description="Helical" evidence="8">
    <location>
        <begin position="263"/>
        <end position="289"/>
    </location>
</feature>
<evidence type="ECO:0000256" key="8">
    <source>
        <dbReference type="SAM" id="Phobius"/>
    </source>
</evidence>
<dbReference type="EMBL" id="ABCK01000009">
    <property type="protein sequence ID" value="EDM27524.1"/>
    <property type="molecule type" value="Genomic_DNA"/>
</dbReference>
<evidence type="ECO:0000256" key="2">
    <source>
        <dbReference type="ARBA" id="ARBA00022475"/>
    </source>
</evidence>
<evidence type="ECO:0000256" key="3">
    <source>
        <dbReference type="ARBA" id="ARBA00022670"/>
    </source>
</evidence>
<dbReference type="RefSeq" id="WP_007278828.1">
    <property type="nucleotide sequence ID" value="NZ_ABCK01000009.1"/>
</dbReference>
<keyword evidence="2" id="KW-1003">Cell membrane</keyword>
<gene>
    <name evidence="9" type="ORF">LNTAR_05411</name>
</gene>
<keyword evidence="4 8" id="KW-0812">Transmembrane</keyword>
<feature type="transmembrane region" description="Helical" evidence="8">
    <location>
        <begin position="192"/>
        <end position="207"/>
    </location>
</feature>
<sequence length="471" mass="53594">MTDTENKPNDTHPLWKGLLPLLIFSTLSSSDIVVDIYGSICKPIALFIISLTGLAVSDQGVNFNVAHLSIPWTRDCAGMNILLVLLAIYAWMNRHSPQNSSYWLKMLCMIPLAILSNVLRILTLVAYRYFLYPEVETPQMHYFWGLFWLIPFALYAIPRDTKRSKKSLCFELLHISAVIGLIAPLLNLSNHWVTAIGVLFLLLNSNYKDHSEVFNFRALGLWVSIAIAISWSGIESLWLPWLLVCPLTVNSKWLLSIPGFLCLSASCPLFVLIPYADIWAITIFIFTVLKWHKVTNIPPKRSTEPTNSRLNGVLTSCIATVLFLPFISSTLFSLDSKHLKPPSTIKKKVIQGMGYQLRLNDQSPKLGLLWYDPQGNNRHHALEVCLQYRGIYLKGTELKSVKTDGERWFTEFFIIKDKLVSNHNDYLWQTLGFRKSPGVHLILLADKKDFNTSDFSTKANETAKQLFESIK</sequence>
<dbReference type="Pfam" id="PF09721">
    <property type="entry name" value="Exosortase_EpsH"/>
    <property type="match status" value="1"/>
</dbReference>
<dbReference type="InterPro" id="IPR019127">
    <property type="entry name" value="Exosortase"/>
</dbReference>
<dbReference type="GO" id="GO:0008233">
    <property type="term" value="F:peptidase activity"/>
    <property type="evidence" value="ECO:0007669"/>
    <property type="project" value="UniProtKB-KW"/>
</dbReference>
<dbReference type="OrthoDB" id="193609at2"/>
<keyword evidence="10" id="KW-1185">Reference proteome</keyword>
<proteinExistence type="predicted"/>
<keyword evidence="6 8" id="KW-1133">Transmembrane helix</keyword>
<evidence type="ECO:0000256" key="7">
    <source>
        <dbReference type="ARBA" id="ARBA00023136"/>
    </source>
</evidence>
<evidence type="ECO:0000256" key="5">
    <source>
        <dbReference type="ARBA" id="ARBA00022801"/>
    </source>
</evidence>
<dbReference type="STRING" id="313628.LNTAR_05411"/>
<comment type="caution">
    <text evidence="9">The sequence shown here is derived from an EMBL/GenBank/DDBJ whole genome shotgun (WGS) entry which is preliminary data.</text>
</comment>
<dbReference type="Proteomes" id="UP000004947">
    <property type="component" value="Unassembled WGS sequence"/>
</dbReference>
<evidence type="ECO:0000256" key="6">
    <source>
        <dbReference type="ARBA" id="ARBA00022989"/>
    </source>
</evidence>
<evidence type="ECO:0000256" key="1">
    <source>
        <dbReference type="ARBA" id="ARBA00004651"/>
    </source>
</evidence>
<dbReference type="GO" id="GO:0005886">
    <property type="term" value="C:plasma membrane"/>
    <property type="evidence" value="ECO:0007669"/>
    <property type="project" value="UniProtKB-SubCell"/>
</dbReference>
<feature type="transmembrane region" description="Helical" evidence="8">
    <location>
        <begin position="169"/>
        <end position="186"/>
    </location>
</feature>